<dbReference type="EMBL" id="JAUOZS010000001">
    <property type="protein sequence ID" value="MDT8902219.1"/>
    <property type="molecule type" value="Genomic_DNA"/>
</dbReference>
<dbReference type="InterPro" id="IPR024432">
    <property type="entry name" value="Put_RecE_PDDEXK-like_dom"/>
</dbReference>
<protein>
    <submittedName>
        <fullName evidence="2">PD-(D/E)XK nuclease-like domain-containing protein</fullName>
    </submittedName>
</protein>
<dbReference type="InterPro" id="IPR011604">
    <property type="entry name" value="PDDEXK-like_dom_sf"/>
</dbReference>
<evidence type="ECO:0000313" key="2">
    <source>
        <dbReference type="EMBL" id="MDT8902219.1"/>
    </source>
</evidence>
<evidence type="ECO:0000313" key="3">
    <source>
        <dbReference type="Proteomes" id="UP001254848"/>
    </source>
</evidence>
<feature type="domain" description="Putative exodeoxyribonuclease 8 PDDEXK-like" evidence="1">
    <location>
        <begin position="27"/>
        <end position="260"/>
    </location>
</feature>
<dbReference type="Gene3D" id="3.90.320.10">
    <property type="match status" value="1"/>
</dbReference>
<dbReference type="Pfam" id="PF12684">
    <property type="entry name" value="DUF3799"/>
    <property type="match status" value="1"/>
</dbReference>
<sequence>MATAAPALKLTNDNYHSLEANQLFMSRGQYNDFLACEAMAMAKISGEYKEEERESLLAGRLFHAWNHGPDKLAEFFAKYRSEICKKDGELKAPFVKVQSMIDCLRMDPFAMWVLQGQKEVILTAFMFGCWWKVQIDSLNREQGRLVELKSAKSIRAREYDRELREWVSFIEYWKYPRQAAIYTEVERLASGRGLGEYLEPIMVVASKEDPPDKEIISLKEPDRYAAELREIEKNMPRILAVKAGKIEPARCGCCAYCRLTKKLDQIVFYREFE</sequence>
<comment type="caution">
    <text evidence="2">The sequence shown here is derived from an EMBL/GenBank/DDBJ whole genome shotgun (WGS) entry which is preliminary data.</text>
</comment>
<evidence type="ECO:0000259" key="1">
    <source>
        <dbReference type="Pfam" id="PF12684"/>
    </source>
</evidence>
<dbReference type="RefSeq" id="WP_413780705.1">
    <property type="nucleotide sequence ID" value="NZ_JAUOZS010000001.1"/>
</dbReference>
<keyword evidence="3" id="KW-1185">Reference proteome</keyword>
<name>A0ABU3NZL3_9FIRM</name>
<accession>A0ABU3NZL3</accession>
<gene>
    <name evidence="2" type="ORF">Q4T40_13260</name>
</gene>
<reference evidence="2 3" key="1">
    <citation type="submission" date="2023-07" db="EMBL/GenBank/DDBJ databases">
        <title>The novel representative of Negativicutes class, Anaeroselena agilis gen. nov. sp. nov.</title>
        <authorList>
            <person name="Prokofeva M.I."/>
            <person name="Elcheninov A.G."/>
            <person name="Klyukina A."/>
            <person name="Kublanov I.V."/>
            <person name="Frolov E.N."/>
            <person name="Podosokorskaya O.A."/>
        </authorList>
    </citation>
    <scope>NUCLEOTIDE SEQUENCE [LARGE SCALE GENOMIC DNA]</scope>
    <source>
        <strain evidence="2 3">4137-cl</strain>
    </source>
</reference>
<organism evidence="2 3">
    <name type="scientific">Anaeroselena agilis</name>
    <dbReference type="NCBI Taxonomy" id="3063788"/>
    <lineage>
        <taxon>Bacteria</taxon>
        <taxon>Bacillati</taxon>
        <taxon>Bacillota</taxon>
        <taxon>Negativicutes</taxon>
        <taxon>Acetonemataceae</taxon>
        <taxon>Anaeroselena</taxon>
    </lineage>
</organism>
<proteinExistence type="predicted"/>
<dbReference type="Proteomes" id="UP001254848">
    <property type="component" value="Unassembled WGS sequence"/>
</dbReference>